<comment type="caution">
    <text evidence="1">The sequence shown here is derived from an EMBL/GenBank/DDBJ whole genome shotgun (WGS) entry which is preliminary data.</text>
</comment>
<organism evidence="1 2">
    <name type="scientific">Gossypium stocksii</name>
    <dbReference type="NCBI Taxonomy" id="47602"/>
    <lineage>
        <taxon>Eukaryota</taxon>
        <taxon>Viridiplantae</taxon>
        <taxon>Streptophyta</taxon>
        <taxon>Embryophyta</taxon>
        <taxon>Tracheophyta</taxon>
        <taxon>Spermatophyta</taxon>
        <taxon>Magnoliopsida</taxon>
        <taxon>eudicotyledons</taxon>
        <taxon>Gunneridae</taxon>
        <taxon>Pentapetalae</taxon>
        <taxon>rosids</taxon>
        <taxon>malvids</taxon>
        <taxon>Malvales</taxon>
        <taxon>Malvaceae</taxon>
        <taxon>Malvoideae</taxon>
        <taxon>Gossypium</taxon>
    </lineage>
</organism>
<dbReference type="Proteomes" id="UP000828251">
    <property type="component" value="Unassembled WGS sequence"/>
</dbReference>
<proteinExistence type="predicted"/>
<dbReference type="EMBL" id="JAIQCV010000011">
    <property type="protein sequence ID" value="KAH1046262.1"/>
    <property type="molecule type" value="Genomic_DNA"/>
</dbReference>
<reference evidence="1 2" key="1">
    <citation type="journal article" date="2021" name="Plant Biotechnol. J.">
        <title>Multi-omics assisted identification of the key and species-specific regulatory components of drought-tolerant mechanisms in Gossypium stocksii.</title>
        <authorList>
            <person name="Yu D."/>
            <person name="Ke L."/>
            <person name="Zhang D."/>
            <person name="Wu Y."/>
            <person name="Sun Y."/>
            <person name="Mei J."/>
            <person name="Sun J."/>
            <person name="Sun Y."/>
        </authorList>
    </citation>
    <scope>NUCLEOTIDE SEQUENCE [LARGE SCALE GENOMIC DNA]</scope>
    <source>
        <strain evidence="2">cv. E1</strain>
        <tissue evidence="1">Leaf</tissue>
    </source>
</reference>
<name>A0A9D3ZLE6_9ROSI</name>
<protein>
    <recommendedName>
        <fullName evidence="3">RNase H type-1 domain-containing protein</fullName>
    </recommendedName>
</protein>
<sequence>MCKELAERVRVMKLNSNIEDRLCWAKDKAGEFSVKKCIELLMMDDGEIINFDCRKLGKIKVPPKENLWWISPLRCPVIPEAEIGAVKIAFEVLLATEWKSNVALIIEVRSSLVFFWCVNKAMRPWSIQLAFKKIEVAMLKVGIVVFSLADKKGNDMAFSFAMAGVNRAQLFQAWW</sequence>
<dbReference type="AlphaFoldDB" id="A0A9D3ZLE6"/>
<keyword evidence="2" id="KW-1185">Reference proteome</keyword>
<evidence type="ECO:0008006" key="3">
    <source>
        <dbReference type="Google" id="ProtNLM"/>
    </source>
</evidence>
<gene>
    <name evidence="1" type="ORF">J1N35_037046</name>
</gene>
<accession>A0A9D3ZLE6</accession>
<evidence type="ECO:0000313" key="1">
    <source>
        <dbReference type="EMBL" id="KAH1046262.1"/>
    </source>
</evidence>
<evidence type="ECO:0000313" key="2">
    <source>
        <dbReference type="Proteomes" id="UP000828251"/>
    </source>
</evidence>